<evidence type="ECO:0000313" key="2">
    <source>
        <dbReference type="Proteomes" id="UP000031036"/>
    </source>
</evidence>
<proteinExistence type="predicted"/>
<gene>
    <name evidence="1" type="ORF">Tcan_04170</name>
</gene>
<reference evidence="1 2" key="1">
    <citation type="submission" date="2014-11" db="EMBL/GenBank/DDBJ databases">
        <title>Genetic blueprint of the zoonotic pathogen Toxocara canis.</title>
        <authorList>
            <person name="Zhu X.-Q."/>
            <person name="Korhonen P.K."/>
            <person name="Cai H."/>
            <person name="Young N.D."/>
            <person name="Nejsum P."/>
            <person name="von Samson-Himmelstjerna G."/>
            <person name="Boag P.R."/>
            <person name="Tan P."/>
            <person name="Li Q."/>
            <person name="Min J."/>
            <person name="Yang Y."/>
            <person name="Wang X."/>
            <person name="Fang X."/>
            <person name="Hall R.S."/>
            <person name="Hofmann A."/>
            <person name="Sternberg P.W."/>
            <person name="Jex A.R."/>
            <person name="Gasser R.B."/>
        </authorList>
    </citation>
    <scope>NUCLEOTIDE SEQUENCE [LARGE SCALE GENOMIC DNA]</scope>
    <source>
        <strain evidence="1">PN_DK_2014</strain>
    </source>
</reference>
<comment type="caution">
    <text evidence="1">The sequence shown here is derived from an EMBL/GenBank/DDBJ whole genome shotgun (WGS) entry which is preliminary data.</text>
</comment>
<accession>A0A0B2VNW0</accession>
<keyword evidence="2" id="KW-1185">Reference proteome</keyword>
<dbReference type="EMBL" id="JPKZ01000843">
    <property type="protein sequence ID" value="KHN85201.1"/>
    <property type="molecule type" value="Genomic_DNA"/>
</dbReference>
<sequence length="199" mass="22680">MLNVYIMATGIHLVSTFLISNAYTNIIVQRQSDSNYQLADHDRFNGSSINLADISHKKPVKNTNMDKNFAKKLTKRGCPMSPYAIYLSNDQQEALYELISEARKAGAVEAIIKEHVVKYLAQILGPQKLAEFNEANERFEKERRGKRAAKDSLSLPKTSMNSTLFAKNDRRKERPQKFAVKSDMDINVILKQTNEDRIV</sequence>
<name>A0A0B2VNW0_TOXCA</name>
<evidence type="ECO:0000313" key="1">
    <source>
        <dbReference type="EMBL" id="KHN85201.1"/>
    </source>
</evidence>
<organism evidence="1 2">
    <name type="scientific">Toxocara canis</name>
    <name type="common">Canine roundworm</name>
    <dbReference type="NCBI Taxonomy" id="6265"/>
    <lineage>
        <taxon>Eukaryota</taxon>
        <taxon>Metazoa</taxon>
        <taxon>Ecdysozoa</taxon>
        <taxon>Nematoda</taxon>
        <taxon>Chromadorea</taxon>
        <taxon>Rhabditida</taxon>
        <taxon>Spirurina</taxon>
        <taxon>Ascaridomorpha</taxon>
        <taxon>Ascaridoidea</taxon>
        <taxon>Toxocaridae</taxon>
        <taxon>Toxocara</taxon>
    </lineage>
</organism>
<dbReference type="AlphaFoldDB" id="A0A0B2VNW0"/>
<dbReference type="OrthoDB" id="5874942at2759"/>
<dbReference type="Proteomes" id="UP000031036">
    <property type="component" value="Unassembled WGS sequence"/>
</dbReference>
<protein>
    <submittedName>
        <fullName evidence="1">Uncharacterized protein</fullName>
    </submittedName>
</protein>